<reference evidence="2 3" key="1">
    <citation type="submission" date="2018-05" db="EMBL/GenBank/DDBJ databases">
        <title>Lujinxingia marina gen. nov. sp. nov., a new facultative anaerobic member of the class Deltaproteobacteria, and proposal of Lujinxingaceae fam. nov.</title>
        <authorList>
            <person name="Li C.-M."/>
        </authorList>
    </citation>
    <scope>NUCLEOTIDE SEQUENCE [LARGE SCALE GENOMIC DNA]</scope>
    <source>
        <strain evidence="2 3">B210</strain>
    </source>
</reference>
<evidence type="ECO:0000313" key="3">
    <source>
        <dbReference type="Proteomes" id="UP000249169"/>
    </source>
</evidence>
<dbReference type="Pfam" id="PF09471">
    <property type="entry name" value="Peptidase_M64"/>
    <property type="match status" value="1"/>
</dbReference>
<evidence type="ECO:0000256" key="1">
    <source>
        <dbReference type="SAM" id="SignalP"/>
    </source>
</evidence>
<dbReference type="EMBL" id="QHKO01000001">
    <property type="protein sequence ID" value="RAL25199.1"/>
    <property type="molecule type" value="Genomic_DNA"/>
</dbReference>
<proteinExistence type="predicted"/>
<keyword evidence="3" id="KW-1185">Reference proteome</keyword>
<evidence type="ECO:0008006" key="4">
    <source>
        <dbReference type="Google" id="ProtNLM"/>
    </source>
</evidence>
<name>A0A328CDU0_9DELT</name>
<accession>A0A328CDU0</accession>
<dbReference type="GO" id="GO:0008237">
    <property type="term" value="F:metallopeptidase activity"/>
    <property type="evidence" value="ECO:0007669"/>
    <property type="project" value="InterPro"/>
</dbReference>
<dbReference type="AlphaFoldDB" id="A0A328CDU0"/>
<dbReference type="Gene3D" id="3.40.390.10">
    <property type="entry name" value="Collagenase (Catalytic Domain)"/>
    <property type="match status" value="1"/>
</dbReference>
<gene>
    <name evidence="2" type="ORF">DL240_03035</name>
</gene>
<organism evidence="2 3">
    <name type="scientific">Lujinxingia litoralis</name>
    <dbReference type="NCBI Taxonomy" id="2211119"/>
    <lineage>
        <taxon>Bacteria</taxon>
        <taxon>Deltaproteobacteria</taxon>
        <taxon>Bradymonadales</taxon>
        <taxon>Lujinxingiaceae</taxon>
        <taxon>Lujinxingia</taxon>
    </lineage>
</organism>
<comment type="caution">
    <text evidence="2">The sequence shown here is derived from an EMBL/GenBank/DDBJ whole genome shotgun (WGS) entry which is preliminary data.</text>
</comment>
<dbReference type="OrthoDB" id="9143597at2"/>
<feature type="chain" id="PRO_5016261375" description="Peptidase M64 N-terminal domain-containing protein" evidence="1">
    <location>
        <begin position="19"/>
        <end position="589"/>
    </location>
</feature>
<dbReference type="InterPro" id="IPR024079">
    <property type="entry name" value="MetalloPept_cat_dom_sf"/>
</dbReference>
<protein>
    <recommendedName>
        <fullName evidence="4">Peptidase M64 N-terminal domain-containing protein</fullName>
    </recommendedName>
</protein>
<dbReference type="Proteomes" id="UP000249169">
    <property type="component" value="Unassembled WGS sequence"/>
</dbReference>
<evidence type="ECO:0000313" key="2">
    <source>
        <dbReference type="EMBL" id="RAL25199.1"/>
    </source>
</evidence>
<dbReference type="InterPro" id="IPR019026">
    <property type="entry name" value="Peptidase_M64_IgA"/>
</dbReference>
<dbReference type="PROSITE" id="PS51257">
    <property type="entry name" value="PROKAR_LIPOPROTEIN"/>
    <property type="match status" value="1"/>
</dbReference>
<sequence length="589" mass="65539">MRVSLRLLSLALFSLMLAACVSDLDDGSTIRFRFAAPEAGSASPDLDDGQTLPGPVESREARLVIFDAVLSQNSQVPPKVELARVVNTPLFADADDHDLDSHWITRARVEDAHGETLWRQRVNSLFQLLEFLNLLLEQQAAVNLSANQVYALVRQQYRPLTQFAVRVPVGLEGGRDYVLELAQPDGSWVELGRFDIDTLLSQAEPNSVQGQVDTLVEHGPADDSLDIVILGDGYTAAERAEFEGDAQAVAERILATSPFREHRDLFNIHLVWTPSGESGAGYDCLRNASGCEQRMRDTIFETTFVIPAVADLFNLDIGEVSDRIALPLQVGRMYEAAALAQYDEVVLLSNTRKFSGFAGVYAALVTTYDARQSFPDTVVHELGHTLGMLGDEYMQPGDPCFFNEPHIPLPVNIDELNPEEALSWEHWLSEDTPLPTPPNASFTYPVGAYERTYNCEFLVRPSYTCMMNDSGETFCPVCAEQMVRRFYSAVDPIPNHPLEVERISSGELELRLPRRDARGRYAITWHLGDVLIGQGPRVRLGGRSFEELDQSEGWVEMRANVTNTTDFLAAPHPATHQVFSLWVAREDAP</sequence>
<feature type="signal peptide" evidence="1">
    <location>
        <begin position="1"/>
        <end position="18"/>
    </location>
</feature>
<keyword evidence="1" id="KW-0732">Signal</keyword>
<dbReference type="RefSeq" id="WP_111728371.1">
    <property type="nucleotide sequence ID" value="NZ_QHKO01000001.1"/>
</dbReference>